<dbReference type="PANTHER" id="PTHR33507">
    <property type="entry name" value="INNER MEMBRANE PROTEIN YBBJ"/>
    <property type="match status" value="1"/>
</dbReference>
<dbReference type="InterPro" id="IPR012340">
    <property type="entry name" value="NA-bd_OB-fold"/>
</dbReference>
<name>A0A4R6T6U9_9BACT</name>
<evidence type="ECO:0000313" key="7">
    <source>
        <dbReference type="EMBL" id="TDQ18351.1"/>
    </source>
</evidence>
<feature type="transmembrane region" description="Helical" evidence="5">
    <location>
        <begin position="6"/>
        <end position="24"/>
    </location>
</feature>
<accession>A0A4R6T6U9</accession>
<feature type="transmembrane region" description="Helical" evidence="5">
    <location>
        <begin position="53"/>
        <end position="73"/>
    </location>
</feature>
<gene>
    <name evidence="7" type="ORF">DFQ04_0150</name>
</gene>
<dbReference type="InterPro" id="IPR002810">
    <property type="entry name" value="NfeD-like_C"/>
</dbReference>
<dbReference type="RefSeq" id="WP_133551706.1">
    <property type="nucleotide sequence ID" value="NZ_SNYF01000005.1"/>
</dbReference>
<dbReference type="EMBL" id="SNYF01000005">
    <property type="protein sequence ID" value="TDQ18351.1"/>
    <property type="molecule type" value="Genomic_DNA"/>
</dbReference>
<dbReference type="Pfam" id="PF01957">
    <property type="entry name" value="NfeD"/>
    <property type="match status" value="1"/>
</dbReference>
<reference evidence="7 8" key="1">
    <citation type="submission" date="2019-03" db="EMBL/GenBank/DDBJ databases">
        <title>Genomic Encyclopedia of Type Strains, Phase III (KMG-III): the genomes of soil and plant-associated and newly described type strains.</title>
        <authorList>
            <person name="Whitman W."/>
        </authorList>
    </citation>
    <scope>NUCLEOTIDE SEQUENCE [LARGE SCALE GENOMIC DNA]</scope>
    <source>
        <strain evidence="7 8">CECT 8446</strain>
    </source>
</reference>
<keyword evidence="8" id="KW-1185">Reference proteome</keyword>
<evidence type="ECO:0000256" key="5">
    <source>
        <dbReference type="SAM" id="Phobius"/>
    </source>
</evidence>
<feature type="transmembrane region" description="Helical" evidence="5">
    <location>
        <begin position="29"/>
        <end position="47"/>
    </location>
</feature>
<dbReference type="PANTHER" id="PTHR33507:SF3">
    <property type="entry name" value="INNER MEMBRANE PROTEIN YBBJ"/>
    <property type="match status" value="1"/>
</dbReference>
<dbReference type="InterPro" id="IPR052165">
    <property type="entry name" value="Membrane_assoc_protease"/>
</dbReference>
<dbReference type="Gene3D" id="2.40.50.140">
    <property type="entry name" value="Nucleic acid-binding proteins"/>
    <property type="match status" value="1"/>
</dbReference>
<keyword evidence="3 5" id="KW-1133">Transmembrane helix</keyword>
<feature type="domain" description="NfeD-like C-terminal" evidence="6">
    <location>
        <begin position="101"/>
        <end position="152"/>
    </location>
</feature>
<dbReference type="Proteomes" id="UP000294535">
    <property type="component" value="Unassembled WGS sequence"/>
</dbReference>
<evidence type="ECO:0000256" key="2">
    <source>
        <dbReference type="ARBA" id="ARBA00022692"/>
    </source>
</evidence>
<keyword evidence="2 5" id="KW-0812">Transmembrane</keyword>
<sequence length="157" mass="16927">MEILILSSLLIIGLILLMIEMLFIPGTTIVGIMGFLVSLAGVVYAFLTFESNTAMWITGLAAVINLAAVWYGFSSGVWTKFSLKSSMEGGAFDGRTTGLEVGMTGKAISDIKPFGKVSLNESIYEVKSEEGFIEVGQVVEIIKIENNKILVKQHGSI</sequence>
<evidence type="ECO:0000256" key="1">
    <source>
        <dbReference type="ARBA" id="ARBA00004141"/>
    </source>
</evidence>
<dbReference type="GO" id="GO:0005886">
    <property type="term" value="C:plasma membrane"/>
    <property type="evidence" value="ECO:0007669"/>
    <property type="project" value="TreeGrafter"/>
</dbReference>
<protein>
    <submittedName>
        <fullName evidence="7">NfeD-like partner-binding protein</fullName>
    </submittedName>
</protein>
<comment type="subcellular location">
    <subcellularLocation>
        <location evidence="1">Membrane</location>
        <topology evidence="1">Multi-pass membrane protein</topology>
    </subcellularLocation>
</comment>
<organism evidence="7 8">
    <name type="scientific">Algoriphagus boseongensis</name>
    <dbReference type="NCBI Taxonomy" id="1442587"/>
    <lineage>
        <taxon>Bacteria</taxon>
        <taxon>Pseudomonadati</taxon>
        <taxon>Bacteroidota</taxon>
        <taxon>Cytophagia</taxon>
        <taxon>Cytophagales</taxon>
        <taxon>Cyclobacteriaceae</taxon>
        <taxon>Algoriphagus</taxon>
    </lineage>
</organism>
<evidence type="ECO:0000313" key="8">
    <source>
        <dbReference type="Proteomes" id="UP000294535"/>
    </source>
</evidence>
<dbReference type="AlphaFoldDB" id="A0A4R6T6U9"/>
<proteinExistence type="predicted"/>
<evidence type="ECO:0000256" key="4">
    <source>
        <dbReference type="ARBA" id="ARBA00023136"/>
    </source>
</evidence>
<evidence type="ECO:0000256" key="3">
    <source>
        <dbReference type="ARBA" id="ARBA00022989"/>
    </source>
</evidence>
<comment type="caution">
    <text evidence="7">The sequence shown here is derived from an EMBL/GenBank/DDBJ whole genome shotgun (WGS) entry which is preliminary data.</text>
</comment>
<dbReference type="OrthoDB" id="1120520at2"/>
<keyword evidence="4 5" id="KW-0472">Membrane</keyword>
<evidence type="ECO:0000259" key="6">
    <source>
        <dbReference type="Pfam" id="PF01957"/>
    </source>
</evidence>